<name>A0A2W5SFF9_ANCNO</name>
<dbReference type="PRINTS" id="PR00095">
    <property type="entry name" value="ANTSNTHASEI"/>
</dbReference>
<dbReference type="PANTHER" id="PTHR11236:SF50">
    <property type="entry name" value="AMINODEOXYCHORISMATE SYNTHASE COMPONENT 1"/>
    <property type="match status" value="1"/>
</dbReference>
<evidence type="ECO:0000313" key="5">
    <source>
        <dbReference type="EMBL" id="PZQ81587.1"/>
    </source>
</evidence>
<protein>
    <recommendedName>
        <fullName evidence="1">aminodeoxychorismate synthase</fullName>
        <ecNumber evidence="1">2.6.1.85</ecNumber>
    </recommendedName>
</protein>
<evidence type="ECO:0000256" key="2">
    <source>
        <dbReference type="ARBA" id="ARBA00022679"/>
    </source>
</evidence>
<dbReference type="PANTHER" id="PTHR11236">
    <property type="entry name" value="AMINOBENZOATE/ANTHRANILATE SYNTHASE"/>
    <property type="match status" value="1"/>
</dbReference>
<dbReference type="GO" id="GO:0046820">
    <property type="term" value="F:4-amino-4-deoxychorismate synthase activity"/>
    <property type="evidence" value="ECO:0007669"/>
    <property type="project" value="UniProtKB-EC"/>
</dbReference>
<dbReference type="Pfam" id="PF00425">
    <property type="entry name" value="Chorismate_bind"/>
    <property type="match status" value="1"/>
</dbReference>
<evidence type="ECO:0000256" key="1">
    <source>
        <dbReference type="ARBA" id="ARBA00013139"/>
    </source>
</evidence>
<evidence type="ECO:0000259" key="3">
    <source>
        <dbReference type="Pfam" id="PF00425"/>
    </source>
</evidence>
<dbReference type="InterPro" id="IPR006805">
    <property type="entry name" value="Anth_synth_I_N"/>
</dbReference>
<dbReference type="InterPro" id="IPR019999">
    <property type="entry name" value="Anth_synth_I-like"/>
</dbReference>
<dbReference type="EMBL" id="QFQD01000043">
    <property type="protein sequence ID" value="PZQ81587.1"/>
    <property type="molecule type" value="Genomic_DNA"/>
</dbReference>
<dbReference type="Proteomes" id="UP000248887">
    <property type="component" value="Unassembled WGS sequence"/>
</dbReference>
<evidence type="ECO:0000259" key="4">
    <source>
        <dbReference type="Pfam" id="PF04715"/>
    </source>
</evidence>
<dbReference type="EC" id="2.6.1.85" evidence="1"/>
<dbReference type="NCBIfam" id="TIGR00553">
    <property type="entry name" value="pabB"/>
    <property type="match status" value="1"/>
</dbReference>
<dbReference type="GO" id="GO:0000162">
    <property type="term" value="P:L-tryptophan biosynthetic process"/>
    <property type="evidence" value="ECO:0007669"/>
    <property type="project" value="TreeGrafter"/>
</dbReference>
<evidence type="ECO:0000313" key="6">
    <source>
        <dbReference type="Proteomes" id="UP000248887"/>
    </source>
</evidence>
<dbReference type="Pfam" id="PF04715">
    <property type="entry name" value="Anth_synt_I_N"/>
    <property type="match status" value="1"/>
</dbReference>
<gene>
    <name evidence="5" type="primary">pabB</name>
    <name evidence="5" type="ORF">DI549_13805</name>
</gene>
<comment type="caution">
    <text evidence="5">The sequence shown here is derived from an EMBL/GenBank/DDBJ whole genome shotgun (WGS) entry which is preliminary data.</text>
</comment>
<feature type="domain" description="Anthranilate synthase component I N-terminal" evidence="4">
    <location>
        <begin position="18"/>
        <end position="152"/>
    </location>
</feature>
<reference evidence="5 6" key="1">
    <citation type="submission" date="2017-08" db="EMBL/GenBank/DDBJ databases">
        <title>Infants hospitalized years apart are colonized by the same room-sourced microbial strains.</title>
        <authorList>
            <person name="Brooks B."/>
            <person name="Olm M.R."/>
            <person name="Firek B.A."/>
            <person name="Baker R."/>
            <person name="Thomas B.C."/>
            <person name="Morowitz M.J."/>
            <person name="Banfield J.F."/>
        </authorList>
    </citation>
    <scope>NUCLEOTIDE SEQUENCE [LARGE SCALE GENOMIC DNA]</scope>
    <source>
        <strain evidence="5">S2_005_001_R2_27</strain>
    </source>
</reference>
<keyword evidence="2" id="KW-0808">Transferase</keyword>
<proteinExistence type="predicted"/>
<dbReference type="InterPro" id="IPR005802">
    <property type="entry name" value="ADC_synth_comp_1"/>
</dbReference>
<dbReference type="AlphaFoldDB" id="A0A2W5SFF9"/>
<dbReference type="Gene3D" id="3.60.120.10">
    <property type="entry name" value="Anthranilate synthase"/>
    <property type="match status" value="1"/>
</dbReference>
<organism evidence="5 6">
    <name type="scientific">Ancylobacter novellus</name>
    <name type="common">Thiobacillus novellus</name>
    <dbReference type="NCBI Taxonomy" id="921"/>
    <lineage>
        <taxon>Bacteria</taxon>
        <taxon>Pseudomonadati</taxon>
        <taxon>Pseudomonadota</taxon>
        <taxon>Alphaproteobacteria</taxon>
        <taxon>Hyphomicrobiales</taxon>
        <taxon>Xanthobacteraceae</taxon>
        <taxon>Ancylobacter</taxon>
    </lineage>
</organism>
<dbReference type="InterPro" id="IPR005801">
    <property type="entry name" value="ADC_synthase"/>
</dbReference>
<dbReference type="InterPro" id="IPR015890">
    <property type="entry name" value="Chorismate_C"/>
</dbReference>
<sequence>MIQEPPPLVVEIAFQDPWQAARRLAGGDGKHADGLVFLDSAMTHPLLGRWSYVMAQPFARFRVEGGVARWNGEREALPPLDALRARLGAYAQPRLPGDAAFQAGAAGYVAYEAGRLFDRFPTNAPEPGEGPEIDLGFYDLTLAFDVATRRAFIISTGWPENDPAQRSRRARERLEEAIARLNTPLPELGGVVTVDRWRSNFTAESYKAAVARVVEYIRAGDIFQANFTQRFETEIGQPGQPFDAFALYDQLRRANPATFAALIVNGDRIIASSSPERFVKLVGTEVETRPIKGTVPRSVEPTLDAFRGRELTASEKDRAENVMIVDLLRNDLSRVCRPGTVKVPRLCGLETYANVHHLVSVVTGTLEDGRDGLDLMAASFPGGSITGAPKIRAMEIIHELEGRPRGVYCGSIGYIGFDGSMDFNIAIRTVTVDKSPESHTASFGVGGGITTLSDPAAEYEESLTKAERLFRALKPEAAP</sequence>
<dbReference type="SUPFAM" id="SSF56322">
    <property type="entry name" value="ADC synthase"/>
    <property type="match status" value="1"/>
</dbReference>
<accession>A0A2W5SFF9</accession>
<feature type="domain" description="Chorismate-utilising enzyme C-terminal" evidence="3">
    <location>
        <begin position="203"/>
        <end position="465"/>
    </location>
</feature>
<dbReference type="GO" id="GO:0009396">
    <property type="term" value="P:folic acid-containing compound biosynthetic process"/>
    <property type="evidence" value="ECO:0007669"/>
    <property type="project" value="InterPro"/>
</dbReference>